<name>A0ABT1J168_9ACTN</name>
<organism evidence="1 2">
    <name type="scientific">Kitasatospora paracochleata</name>
    <dbReference type="NCBI Taxonomy" id="58354"/>
    <lineage>
        <taxon>Bacteria</taxon>
        <taxon>Bacillati</taxon>
        <taxon>Actinomycetota</taxon>
        <taxon>Actinomycetes</taxon>
        <taxon>Kitasatosporales</taxon>
        <taxon>Streptomycetaceae</taxon>
        <taxon>Kitasatospora</taxon>
    </lineage>
</organism>
<gene>
    <name evidence="1" type="ORF">FHR36_004051</name>
</gene>
<dbReference type="EMBL" id="JAMZDX010000004">
    <property type="protein sequence ID" value="MCP2310888.1"/>
    <property type="molecule type" value="Genomic_DNA"/>
</dbReference>
<reference evidence="1 2" key="1">
    <citation type="submission" date="2022-06" db="EMBL/GenBank/DDBJ databases">
        <title>Sequencing the genomes of 1000 actinobacteria strains.</title>
        <authorList>
            <person name="Klenk H.-P."/>
        </authorList>
    </citation>
    <scope>NUCLEOTIDE SEQUENCE [LARGE SCALE GENOMIC DNA]</scope>
    <source>
        <strain evidence="1 2">DSM 41656</strain>
    </source>
</reference>
<comment type="caution">
    <text evidence="1">The sequence shown here is derived from an EMBL/GenBank/DDBJ whole genome shotgun (WGS) entry which is preliminary data.</text>
</comment>
<proteinExistence type="predicted"/>
<evidence type="ECO:0000313" key="2">
    <source>
        <dbReference type="Proteomes" id="UP001206483"/>
    </source>
</evidence>
<sequence>MDRVGLYTLTDDDRQAVRDLTHDPDPATLRLVMNWLQRTRAAALALRGEPLRPVLQL</sequence>
<accession>A0ABT1J168</accession>
<evidence type="ECO:0000313" key="1">
    <source>
        <dbReference type="EMBL" id="MCP2310888.1"/>
    </source>
</evidence>
<protein>
    <submittedName>
        <fullName evidence="1">Uncharacterized protein</fullName>
    </submittedName>
</protein>
<keyword evidence="2" id="KW-1185">Reference proteome</keyword>
<dbReference type="Proteomes" id="UP001206483">
    <property type="component" value="Unassembled WGS sequence"/>
</dbReference>